<evidence type="ECO:0000256" key="1">
    <source>
        <dbReference type="SAM" id="Coils"/>
    </source>
</evidence>
<dbReference type="Proteomes" id="UP000023152">
    <property type="component" value="Unassembled WGS sequence"/>
</dbReference>
<comment type="caution">
    <text evidence="2">The sequence shown here is derived from an EMBL/GenBank/DDBJ whole genome shotgun (WGS) entry which is preliminary data.</text>
</comment>
<protein>
    <submittedName>
        <fullName evidence="2">Uncharacterized protein</fullName>
    </submittedName>
</protein>
<name>X6MRI9_RETFI</name>
<sequence>MLDMLETSLKNLITNEPQYRSRELTTEMEEYKKQIKKYEALMKANANDINALRGELEKWNGKETKWEEEKKQMREKWNEDLHIQLKQHEDKCKHGLSEQMTKMKYEIDSLNKQIRSQMNCVACVSMSSLYATHKHRAHGVYAHTNLCVCVCVCVYVRTELEALKQEKSAKEKEAENLRKLDDEHEKIRIRWQEQIKSKDDALEQQLAEIAFLKKSVEEKQQLIQTLQEKSINREMQSEQTQNENTKLTTQLQTLQELPEKMEKITKEKLVLIREIKTLRAQREEMTQQWNEERSKLKLEHLNEIESMRKQTDAEIAIKNEELNRMKLELQQMTEHFERVNQTNSRYFVDVLCKLESFNMTLDNCAIEKLQQTTPGMSEIERREKSNDILRLLLDTIYEALQSEHLDPITSDEFKNNSSSSSSATNNVPSKEICNPHIHKLYRAVLELLCDKAAAIKKENDSFISTYYEVLFPSIIHNESSHPTFKHIIKYTKKHIRGCVCSIFV</sequence>
<gene>
    <name evidence="2" type="ORF">RFI_20931</name>
</gene>
<keyword evidence="1" id="KW-0175">Coiled coil</keyword>
<dbReference type="EMBL" id="ASPP01018295">
    <property type="protein sequence ID" value="ETO16404.1"/>
    <property type="molecule type" value="Genomic_DNA"/>
</dbReference>
<reference evidence="2 3" key="1">
    <citation type="journal article" date="2013" name="Curr. Biol.">
        <title>The Genome of the Foraminiferan Reticulomyxa filosa.</title>
        <authorList>
            <person name="Glockner G."/>
            <person name="Hulsmann N."/>
            <person name="Schleicher M."/>
            <person name="Noegel A.A."/>
            <person name="Eichinger L."/>
            <person name="Gallinger C."/>
            <person name="Pawlowski J."/>
            <person name="Sierra R."/>
            <person name="Euteneuer U."/>
            <person name="Pillet L."/>
            <person name="Moustafa A."/>
            <person name="Platzer M."/>
            <person name="Groth M."/>
            <person name="Szafranski K."/>
            <person name="Schliwa M."/>
        </authorList>
    </citation>
    <scope>NUCLEOTIDE SEQUENCE [LARGE SCALE GENOMIC DNA]</scope>
</reference>
<proteinExistence type="predicted"/>
<evidence type="ECO:0000313" key="3">
    <source>
        <dbReference type="Proteomes" id="UP000023152"/>
    </source>
</evidence>
<accession>X6MRI9</accession>
<feature type="coiled-coil region" evidence="1">
    <location>
        <begin position="21"/>
        <end position="76"/>
    </location>
</feature>
<keyword evidence="3" id="KW-1185">Reference proteome</keyword>
<organism evidence="2 3">
    <name type="scientific">Reticulomyxa filosa</name>
    <dbReference type="NCBI Taxonomy" id="46433"/>
    <lineage>
        <taxon>Eukaryota</taxon>
        <taxon>Sar</taxon>
        <taxon>Rhizaria</taxon>
        <taxon>Retaria</taxon>
        <taxon>Foraminifera</taxon>
        <taxon>Monothalamids</taxon>
        <taxon>Reticulomyxidae</taxon>
        <taxon>Reticulomyxa</taxon>
    </lineage>
</organism>
<dbReference type="AlphaFoldDB" id="X6MRI9"/>
<feature type="coiled-coil region" evidence="1">
    <location>
        <begin position="157"/>
        <end position="342"/>
    </location>
</feature>
<evidence type="ECO:0000313" key="2">
    <source>
        <dbReference type="EMBL" id="ETO16404.1"/>
    </source>
</evidence>